<comment type="catalytic activity">
    <reaction evidence="3">
        <text>a 3'-hydro-2'-hydroxy-beta-oxodihydrochalcone + UDP-alpha-D-glucose = a 3'-(beta-D-glucopyranosyl)-2'-hydroxy-beta-oxodihydrochalcone + UDP + H(+)</text>
        <dbReference type="Rhea" id="RHEA:51504"/>
        <dbReference type="ChEBI" id="CHEBI:15378"/>
        <dbReference type="ChEBI" id="CHEBI:58223"/>
        <dbReference type="ChEBI" id="CHEBI:58885"/>
        <dbReference type="ChEBI" id="CHEBI:142482"/>
        <dbReference type="ChEBI" id="CHEBI:142483"/>
        <dbReference type="EC" id="2.4.1.360"/>
    </reaction>
    <physiologicalReaction direction="left-to-right" evidence="3">
        <dbReference type="Rhea" id="RHEA:51505"/>
    </physiologicalReaction>
</comment>
<reference evidence="7" key="1">
    <citation type="submission" date="2024-03" db="EMBL/GenBank/DDBJ databases">
        <title>WGS assembly of Saponaria officinalis var. Norfolk2.</title>
        <authorList>
            <person name="Jenkins J."/>
            <person name="Shu S."/>
            <person name="Grimwood J."/>
            <person name="Barry K."/>
            <person name="Goodstein D."/>
            <person name="Schmutz J."/>
            <person name="Leebens-Mack J."/>
            <person name="Osbourn A."/>
        </authorList>
    </citation>
    <scope>NUCLEOTIDE SEQUENCE [LARGE SCALE GENOMIC DNA]</scope>
    <source>
        <strain evidence="7">JIC</strain>
    </source>
</reference>
<dbReference type="GO" id="GO:0050404">
    <property type="term" value="F:zeatin O-beta-D-xylosyltransferase activity"/>
    <property type="evidence" value="ECO:0007669"/>
    <property type="project" value="UniProtKB-ARBA"/>
</dbReference>
<feature type="domain" description="Glycosyltransferase N-terminal" evidence="6">
    <location>
        <begin position="13"/>
        <end position="246"/>
    </location>
</feature>
<evidence type="ECO:0000313" key="8">
    <source>
        <dbReference type="Proteomes" id="UP001443914"/>
    </source>
</evidence>
<evidence type="ECO:0000256" key="4">
    <source>
        <dbReference type="RuleBase" id="RU003718"/>
    </source>
</evidence>
<organism evidence="7 8">
    <name type="scientific">Saponaria officinalis</name>
    <name type="common">Common soapwort</name>
    <name type="synonym">Lychnis saponaria</name>
    <dbReference type="NCBI Taxonomy" id="3572"/>
    <lineage>
        <taxon>Eukaryota</taxon>
        <taxon>Viridiplantae</taxon>
        <taxon>Streptophyta</taxon>
        <taxon>Embryophyta</taxon>
        <taxon>Tracheophyta</taxon>
        <taxon>Spermatophyta</taxon>
        <taxon>Magnoliopsida</taxon>
        <taxon>eudicotyledons</taxon>
        <taxon>Gunneridae</taxon>
        <taxon>Pentapetalae</taxon>
        <taxon>Caryophyllales</taxon>
        <taxon>Caryophyllaceae</taxon>
        <taxon>Caryophylleae</taxon>
        <taxon>Saponaria</taxon>
    </lineage>
</organism>
<dbReference type="CDD" id="cd03784">
    <property type="entry name" value="GT1_Gtf-like"/>
    <property type="match status" value="1"/>
</dbReference>
<dbReference type="EMBL" id="JBDFQZ010000012">
    <property type="protein sequence ID" value="KAK9671093.1"/>
    <property type="molecule type" value="Genomic_DNA"/>
</dbReference>
<dbReference type="FunFam" id="3.40.50.2000:FF:000060">
    <property type="entry name" value="Glycosyltransferase"/>
    <property type="match status" value="1"/>
</dbReference>
<keyword evidence="4" id="KW-0328">Glycosyltransferase</keyword>
<dbReference type="GO" id="GO:0016104">
    <property type="term" value="P:triterpenoid biosynthetic process"/>
    <property type="evidence" value="ECO:0007669"/>
    <property type="project" value="UniProtKB-ARBA"/>
</dbReference>
<dbReference type="InterPro" id="IPR035595">
    <property type="entry name" value="UDP_glycos_trans_CS"/>
</dbReference>
<keyword evidence="2 4" id="KW-0808">Transferase</keyword>
<dbReference type="InterPro" id="IPR002213">
    <property type="entry name" value="UDP_glucos_trans"/>
</dbReference>
<dbReference type="SUPFAM" id="SSF53756">
    <property type="entry name" value="UDP-Glycosyltransferase/glycogen phosphorylase"/>
    <property type="match status" value="1"/>
</dbReference>
<keyword evidence="8" id="KW-1185">Reference proteome</keyword>
<dbReference type="PROSITE" id="PS00375">
    <property type="entry name" value="UDPGT"/>
    <property type="match status" value="1"/>
</dbReference>
<evidence type="ECO:0000313" key="7">
    <source>
        <dbReference type="EMBL" id="KAK9671093.1"/>
    </source>
</evidence>
<comment type="similarity">
    <text evidence="1 4">Belongs to the UDP-glycosyltransferase family.</text>
</comment>
<dbReference type="EC" id="2.4.1.-" evidence="5"/>
<dbReference type="PANTHER" id="PTHR48044:SF22">
    <property type="entry name" value="GLYCOSYLTRANSFERASE"/>
    <property type="match status" value="1"/>
</dbReference>
<sequence>MANQGEQKTHYQDQVTVVMIPLPAQGHLNPLLQLSHLISSYLIPVHYICSATHIRQAKVRAYQSDQPNSSSRIHFHDISFNPNSSSLKFDPSSKFPMHLQRIIETSYQLRHPVAQLLRTLSGKSRRIIVIHDSLMASVVQDVQSIQNAESYTFHTSSAFTIFFTIWELMVEKPFQLGSDLPKRVPNYVGCSTPEFEKFLAKQYSLLNMSSGRLYNTSMPLEGKYMDLLRKLPINDNKKLYAIGPIHMTNSCRKNSSKIKHKCLDWLDKQGKDSVIYVSFGTTTSLSDEQITELANGLEKSNQKFLWVLRDADKVDIFQENGVFSRKGYHELPEGYEEKVKNRGMIVRDWAPQPEILGHEAIAGFISHCGWNSCLESISMGVPIATWPIHSDQPKNSILITEVLKVGVVVKDWWRNDEIVTSRIVENAIRRLMVSKEGLLIRKRARELGGKLRCSTANAGVSSLELDSFVAHITR</sequence>
<dbReference type="Proteomes" id="UP001443914">
    <property type="component" value="Unassembled WGS sequence"/>
</dbReference>
<dbReference type="Gene3D" id="3.40.50.2000">
    <property type="entry name" value="Glycogen Phosphorylase B"/>
    <property type="match status" value="2"/>
</dbReference>
<dbReference type="Pfam" id="PF26168">
    <property type="entry name" value="Glyco_transf_N"/>
    <property type="match status" value="1"/>
</dbReference>
<protein>
    <recommendedName>
        <fullName evidence="5">Glycosyltransferase</fullName>
        <ecNumber evidence="5">2.4.1.-</ecNumber>
    </recommendedName>
</protein>
<dbReference type="Pfam" id="PF00201">
    <property type="entry name" value="UDPGT"/>
    <property type="match status" value="1"/>
</dbReference>
<proteinExistence type="inferred from homology"/>
<evidence type="ECO:0000256" key="5">
    <source>
        <dbReference type="RuleBase" id="RU362057"/>
    </source>
</evidence>
<dbReference type="FunFam" id="3.40.50.2000:FF:000238">
    <property type="entry name" value="Glycosyltransferase"/>
    <property type="match status" value="1"/>
</dbReference>
<accession>A0AAW1H4J0</accession>
<dbReference type="PANTHER" id="PTHR48044">
    <property type="entry name" value="GLYCOSYLTRANSFERASE"/>
    <property type="match status" value="1"/>
</dbReference>
<dbReference type="AlphaFoldDB" id="A0AAW1H4J0"/>
<dbReference type="GO" id="GO:0120514">
    <property type="term" value="F:2-hydroxyflavanone C-glucosyltransferase activity"/>
    <property type="evidence" value="ECO:0007669"/>
    <property type="project" value="UniProtKB-EC"/>
</dbReference>
<gene>
    <name evidence="7" type="ORF">RND81_12G006500</name>
</gene>
<evidence type="ECO:0000256" key="2">
    <source>
        <dbReference type="ARBA" id="ARBA00022679"/>
    </source>
</evidence>
<evidence type="ECO:0000256" key="1">
    <source>
        <dbReference type="ARBA" id="ARBA00009995"/>
    </source>
</evidence>
<dbReference type="GO" id="GO:0009690">
    <property type="term" value="P:cytokinin metabolic process"/>
    <property type="evidence" value="ECO:0007669"/>
    <property type="project" value="UniProtKB-ARBA"/>
</dbReference>
<dbReference type="InterPro" id="IPR058980">
    <property type="entry name" value="Glyco_transf_N"/>
</dbReference>
<comment type="caution">
    <text evidence="7">The sequence shown here is derived from an EMBL/GenBank/DDBJ whole genome shotgun (WGS) entry which is preliminary data.</text>
</comment>
<dbReference type="GO" id="GO:0016135">
    <property type="term" value="P:saponin biosynthetic process"/>
    <property type="evidence" value="ECO:0007669"/>
    <property type="project" value="UniProtKB-ARBA"/>
</dbReference>
<evidence type="ECO:0000259" key="6">
    <source>
        <dbReference type="Pfam" id="PF26168"/>
    </source>
</evidence>
<name>A0AAW1H4J0_SAPOF</name>
<evidence type="ECO:0000256" key="3">
    <source>
        <dbReference type="ARBA" id="ARBA00051296"/>
    </source>
</evidence>